<keyword evidence="1" id="KW-1133">Transmembrane helix</keyword>
<feature type="transmembrane region" description="Helical" evidence="1">
    <location>
        <begin position="45"/>
        <end position="73"/>
    </location>
</feature>
<keyword evidence="3" id="KW-1185">Reference proteome</keyword>
<sequence>MQVQNLLQRNQRRPKGKQRLLRLANRLYRKYPDLFVNLLNSPFRILWKILLMALTNLFRIYFLLTLGCLWTTLIRIT</sequence>
<dbReference type="EMBL" id="NBNE01006361">
    <property type="protein sequence ID" value="OWZ02139.1"/>
    <property type="molecule type" value="Genomic_DNA"/>
</dbReference>
<evidence type="ECO:0000256" key="1">
    <source>
        <dbReference type="SAM" id="Phobius"/>
    </source>
</evidence>
<accession>A0A225VB11</accession>
<dbReference type="AlphaFoldDB" id="A0A225VB11"/>
<name>A0A225VB11_9STRA</name>
<organism evidence="2 3">
    <name type="scientific">Phytophthora megakarya</name>
    <dbReference type="NCBI Taxonomy" id="4795"/>
    <lineage>
        <taxon>Eukaryota</taxon>
        <taxon>Sar</taxon>
        <taxon>Stramenopiles</taxon>
        <taxon>Oomycota</taxon>
        <taxon>Peronosporomycetes</taxon>
        <taxon>Peronosporales</taxon>
        <taxon>Peronosporaceae</taxon>
        <taxon>Phytophthora</taxon>
    </lineage>
</organism>
<proteinExistence type="predicted"/>
<comment type="caution">
    <text evidence="2">The sequence shown here is derived from an EMBL/GenBank/DDBJ whole genome shotgun (WGS) entry which is preliminary data.</text>
</comment>
<evidence type="ECO:0000313" key="2">
    <source>
        <dbReference type="EMBL" id="OWZ02139.1"/>
    </source>
</evidence>
<keyword evidence="1" id="KW-0812">Transmembrane</keyword>
<reference evidence="3" key="1">
    <citation type="submission" date="2017-03" db="EMBL/GenBank/DDBJ databases">
        <title>Phytopthora megakarya and P. palmivora, two closely related causual agents of cacao black pod achieved similar genome size and gene model numbers by different mechanisms.</title>
        <authorList>
            <person name="Ali S."/>
            <person name="Shao J."/>
            <person name="Larry D.J."/>
            <person name="Kronmiller B."/>
            <person name="Shen D."/>
            <person name="Strem M.D."/>
            <person name="Melnick R.L."/>
            <person name="Guiltinan M.J."/>
            <person name="Tyler B.M."/>
            <person name="Meinhardt L.W."/>
            <person name="Bailey B.A."/>
        </authorList>
    </citation>
    <scope>NUCLEOTIDE SEQUENCE [LARGE SCALE GENOMIC DNA]</scope>
    <source>
        <strain evidence="3">zdho120</strain>
    </source>
</reference>
<protein>
    <submittedName>
        <fullName evidence="2">Uncharacterized protein</fullName>
    </submittedName>
</protein>
<dbReference type="Proteomes" id="UP000198211">
    <property type="component" value="Unassembled WGS sequence"/>
</dbReference>
<gene>
    <name evidence="2" type="ORF">PHMEG_00026349</name>
</gene>
<keyword evidence="1" id="KW-0472">Membrane</keyword>
<evidence type="ECO:0000313" key="3">
    <source>
        <dbReference type="Proteomes" id="UP000198211"/>
    </source>
</evidence>